<organism evidence="1 2">
    <name type="scientific">Sporosarcina jeotgali</name>
    <dbReference type="NCBI Taxonomy" id="3020056"/>
    <lineage>
        <taxon>Bacteria</taxon>
        <taxon>Bacillati</taxon>
        <taxon>Bacillota</taxon>
        <taxon>Bacilli</taxon>
        <taxon>Bacillales</taxon>
        <taxon>Caryophanaceae</taxon>
        <taxon>Sporosarcina</taxon>
    </lineage>
</organism>
<dbReference type="Proteomes" id="UP001303532">
    <property type="component" value="Chromosome"/>
</dbReference>
<dbReference type="RefSeq" id="WP_323691337.1">
    <property type="nucleotide sequence ID" value="NZ_CP116341.1"/>
</dbReference>
<dbReference type="EMBL" id="CP116341">
    <property type="protein sequence ID" value="WOV83645.1"/>
    <property type="molecule type" value="Genomic_DNA"/>
</dbReference>
<evidence type="ECO:0000313" key="2">
    <source>
        <dbReference type="Proteomes" id="UP001303532"/>
    </source>
</evidence>
<accession>A0ABZ0KUK9</accession>
<proteinExistence type="predicted"/>
<keyword evidence="2" id="KW-1185">Reference proteome</keyword>
<sequence length="125" mass="14333">MVGFIKKRPVISFLAALAILFLCLGSYIVNWAFYDIERVSKDELLIESTSPNGSYTINLYKSKNGATVKDGIIGELVFNEKDKKSKNIYWDMEEHAAVEWIDDRLVTINGHKLKVPGDTYDYRHE</sequence>
<gene>
    <name evidence="1" type="ORF">PGH26_12245</name>
</gene>
<evidence type="ECO:0000313" key="1">
    <source>
        <dbReference type="EMBL" id="WOV83645.1"/>
    </source>
</evidence>
<dbReference type="Pfam" id="PF17428">
    <property type="entry name" value="DUF5412"/>
    <property type="match status" value="1"/>
</dbReference>
<name>A0ABZ0KUK9_9BACL</name>
<dbReference type="InterPro" id="IPR035406">
    <property type="entry name" value="DUF5412"/>
</dbReference>
<reference evidence="1 2" key="1">
    <citation type="submission" date="2023-01" db="EMBL/GenBank/DDBJ databases">
        <title>Sporosarcina sp. nov., isolated from Korean tranditional fermented seafood 'Jeotgal'.</title>
        <authorList>
            <person name="Yang A.-I."/>
        </authorList>
    </citation>
    <scope>NUCLEOTIDE SEQUENCE [LARGE SCALE GENOMIC DNA]</scope>
    <source>
        <strain evidence="1 2">B2O-1</strain>
    </source>
</reference>
<protein>
    <submittedName>
        <fullName evidence="1">DUF5412 family protein</fullName>
    </submittedName>
</protein>